<dbReference type="SUPFAM" id="SSF47729">
    <property type="entry name" value="IHF-like DNA-binding proteins"/>
    <property type="match status" value="1"/>
</dbReference>
<reference evidence="3 4" key="1">
    <citation type="submission" date="2014-07" db="EMBL/GenBank/DDBJ databases">
        <authorList>
            <person name="McCorrison J."/>
            <person name="Sanka R."/>
            <person name="Torralba M."/>
            <person name="Gillis M."/>
            <person name="Haft D.H."/>
            <person name="Methe B."/>
            <person name="Sutton G."/>
            <person name="Nelson K.E."/>
        </authorList>
    </citation>
    <scope>NUCLEOTIDE SEQUENCE [LARGE SCALE GENOMIC DNA]</scope>
    <source>
        <strain evidence="3 4">DNF00882</strain>
    </source>
</reference>
<dbReference type="NCBIfam" id="TIGR01201">
    <property type="entry name" value="HU_rel"/>
    <property type="match status" value="1"/>
</dbReference>
<feature type="domain" description="HU" evidence="2">
    <location>
        <begin position="1"/>
        <end position="112"/>
    </location>
</feature>
<dbReference type="Pfam" id="PF18291">
    <property type="entry name" value="HU-HIG"/>
    <property type="match status" value="1"/>
</dbReference>
<dbReference type="InterPro" id="IPR010992">
    <property type="entry name" value="IHF-like_DNA-bd_dom_sf"/>
</dbReference>
<name>A0A096C369_9BACT</name>
<evidence type="ECO:0000256" key="1">
    <source>
        <dbReference type="ARBA" id="ARBA00023125"/>
    </source>
</evidence>
<keyword evidence="1 3" id="KW-0238">DNA-binding</keyword>
<dbReference type="Gene3D" id="4.10.520.10">
    <property type="entry name" value="IHF-like DNA-binding proteins"/>
    <property type="match status" value="1"/>
</dbReference>
<proteinExistence type="predicted"/>
<dbReference type="Proteomes" id="UP000029538">
    <property type="component" value="Unassembled WGS sequence"/>
</dbReference>
<accession>A0A096C369</accession>
<dbReference type="GeneID" id="91083616"/>
<dbReference type="EMBL" id="JRNR01000045">
    <property type="protein sequence ID" value="KGF49397.1"/>
    <property type="molecule type" value="Genomic_DNA"/>
</dbReference>
<dbReference type="InterPro" id="IPR041607">
    <property type="entry name" value="HU-HIG"/>
</dbReference>
<evidence type="ECO:0000259" key="2">
    <source>
        <dbReference type="Pfam" id="PF18291"/>
    </source>
</evidence>
<organism evidence="3 4">
    <name type="scientific">Prevotella disiens DNF00882</name>
    <dbReference type="NCBI Taxonomy" id="1401075"/>
    <lineage>
        <taxon>Bacteria</taxon>
        <taxon>Pseudomonadati</taxon>
        <taxon>Bacteroidota</taxon>
        <taxon>Bacteroidia</taxon>
        <taxon>Bacteroidales</taxon>
        <taxon>Prevotellaceae</taxon>
        <taxon>Prevotella</taxon>
    </lineage>
</organism>
<dbReference type="InterPro" id="IPR005902">
    <property type="entry name" value="HU_DNA-bd_put"/>
</dbReference>
<sequence length="156" mass="17295">MSLKYKLYQLKNKNAKTKDFWYARAVTSGVVRTKDLATRINDLCTVTEPDILAVISALVKEMNYQLKNGMRVHLDGFGSFKLGIASTGAKELKEFNPREQIKGAHVLFRPEVVVGAGNTRQKNFVTGVKLEQQVKVAVGKNGEKKPNGNQPDPAHP</sequence>
<protein>
    <submittedName>
        <fullName evidence="3">DNA-binding protein</fullName>
    </submittedName>
</protein>
<evidence type="ECO:0000313" key="3">
    <source>
        <dbReference type="EMBL" id="KGF49397.1"/>
    </source>
</evidence>
<comment type="caution">
    <text evidence="3">The sequence shown here is derived from an EMBL/GenBank/DDBJ whole genome shotgun (WGS) entry which is preliminary data.</text>
</comment>
<dbReference type="GO" id="GO:0003677">
    <property type="term" value="F:DNA binding"/>
    <property type="evidence" value="ECO:0007669"/>
    <property type="project" value="UniProtKB-KW"/>
</dbReference>
<gene>
    <name evidence="3" type="ORF">HMPREF0654_05285</name>
</gene>
<dbReference type="AlphaFoldDB" id="A0A096C369"/>
<dbReference type="RefSeq" id="WP_004358362.1">
    <property type="nucleotide sequence ID" value="NZ_JRNR01000045.1"/>
</dbReference>
<evidence type="ECO:0000313" key="4">
    <source>
        <dbReference type="Proteomes" id="UP000029538"/>
    </source>
</evidence>